<proteinExistence type="predicted"/>
<dbReference type="AlphaFoldDB" id="A0A1I0CVY3"/>
<dbReference type="Proteomes" id="UP000242642">
    <property type="component" value="Unassembled WGS sequence"/>
</dbReference>
<dbReference type="Pfam" id="PF12787">
    <property type="entry name" value="EcsC"/>
    <property type="match status" value="1"/>
</dbReference>
<dbReference type="STRING" id="1123402.SAMN02583745_01768"/>
<evidence type="ECO:0000313" key="2">
    <source>
        <dbReference type="Proteomes" id="UP000242642"/>
    </source>
</evidence>
<sequence>MSSTNQQFSELLDYLFDKAKDGLGAFESASVLAQSYRNDYNNINDAIEALIRNETWKATCSGFISGLGGWFTSIVLLPTNLVSVLFIQIRLVATIAILKGHDITSFNTKWIILGCLCGNLLSSLLKNKSISLFAGKVGVVAINNLNKLVIKQLSTKLIVQSTSSFTKFIPILGGVISGGMDYYATKGIGETAVTIFSGR</sequence>
<gene>
    <name evidence="1" type="ORF">SAMN02583745_01768</name>
</gene>
<dbReference type="EMBL" id="FOHV01000012">
    <property type="protein sequence ID" value="SET23913.1"/>
    <property type="molecule type" value="Genomic_DNA"/>
</dbReference>
<dbReference type="InterPro" id="IPR024787">
    <property type="entry name" value="EcsC"/>
</dbReference>
<dbReference type="OrthoDB" id="1425703at2"/>
<organism evidence="1 2">
    <name type="scientific">Thorsellia anophelis DSM 18579</name>
    <dbReference type="NCBI Taxonomy" id="1123402"/>
    <lineage>
        <taxon>Bacteria</taxon>
        <taxon>Pseudomonadati</taxon>
        <taxon>Pseudomonadota</taxon>
        <taxon>Gammaproteobacteria</taxon>
        <taxon>Enterobacterales</taxon>
        <taxon>Thorselliaceae</taxon>
        <taxon>Thorsellia</taxon>
    </lineage>
</organism>
<name>A0A1I0CVY3_9GAMM</name>
<protein>
    <submittedName>
        <fullName evidence="1">EcsC protein family protein</fullName>
    </submittedName>
</protein>
<dbReference type="RefSeq" id="WP_093319841.1">
    <property type="nucleotide sequence ID" value="NZ_FOHV01000012.1"/>
</dbReference>
<keyword evidence="2" id="KW-1185">Reference proteome</keyword>
<reference evidence="2" key="1">
    <citation type="submission" date="2016-10" db="EMBL/GenBank/DDBJ databases">
        <authorList>
            <person name="Varghese N."/>
            <person name="Submissions S."/>
        </authorList>
    </citation>
    <scope>NUCLEOTIDE SEQUENCE [LARGE SCALE GENOMIC DNA]</scope>
    <source>
        <strain evidence="2">DSM 18579</strain>
    </source>
</reference>
<accession>A0A1I0CVY3</accession>
<evidence type="ECO:0000313" key="1">
    <source>
        <dbReference type="EMBL" id="SET23913.1"/>
    </source>
</evidence>